<dbReference type="EMBL" id="CP007490">
    <property type="protein sequence ID" value="AIC47130.1"/>
    <property type="molecule type" value="Genomic_DNA"/>
</dbReference>
<dbReference type="Proteomes" id="UP000067708">
    <property type="component" value="Chromosome"/>
</dbReference>
<dbReference type="GO" id="GO:0015074">
    <property type="term" value="P:DNA integration"/>
    <property type="evidence" value="ECO:0007669"/>
    <property type="project" value="InterPro"/>
</dbReference>
<evidence type="ECO:0000313" key="3">
    <source>
        <dbReference type="EMBL" id="AIC47130.1"/>
    </source>
</evidence>
<dbReference type="InterPro" id="IPR002104">
    <property type="entry name" value="Integrase_catalytic"/>
</dbReference>
<keyword evidence="4" id="KW-1185">Reference proteome</keyword>
<evidence type="ECO:0000259" key="2">
    <source>
        <dbReference type="PROSITE" id="PS51898"/>
    </source>
</evidence>
<dbReference type="GO" id="GO:0006310">
    <property type="term" value="P:DNA recombination"/>
    <property type="evidence" value="ECO:0007669"/>
    <property type="project" value="UniProtKB-KW"/>
</dbReference>
<dbReference type="AlphaFoldDB" id="A0A060JEE7"/>
<dbReference type="KEGG" id="rla:Rhola_00003070"/>
<dbReference type="HOGENOM" id="CLU_1979846_0_0_11"/>
<dbReference type="OrthoDB" id="1822491at2"/>
<name>A0A060JEE7_9MICO</name>
<protein>
    <submittedName>
        <fullName evidence="3">Site-specific recombinase XerD</fullName>
    </submittedName>
</protein>
<dbReference type="STRING" id="529884.Rhola_00003070"/>
<evidence type="ECO:0000313" key="4">
    <source>
        <dbReference type="Proteomes" id="UP000067708"/>
    </source>
</evidence>
<dbReference type="SUPFAM" id="SSF56349">
    <property type="entry name" value="DNA breaking-rejoining enzymes"/>
    <property type="match status" value="1"/>
</dbReference>
<dbReference type="Pfam" id="PF00589">
    <property type="entry name" value="Phage_integrase"/>
    <property type="match status" value="1"/>
</dbReference>
<keyword evidence="1" id="KW-0233">DNA recombination</keyword>
<sequence length="126" mass="13938">MHPSFAEPEAFVFGLTNGELRSPNDISARWARAVKKAATYVSEQNSFGARELPKLTLKGLRHSHATMLMKNGTNPKIVQERLGHSNINTTMDIYSHVTPTMQQEAVSNLVETWEESKTILSIGGGK</sequence>
<dbReference type="RefSeq" id="WP_158384483.1">
    <property type="nucleotide sequence ID" value="NZ_CP007490.1"/>
</dbReference>
<evidence type="ECO:0000256" key="1">
    <source>
        <dbReference type="ARBA" id="ARBA00023172"/>
    </source>
</evidence>
<dbReference type="Gene3D" id="1.10.443.10">
    <property type="entry name" value="Intergrase catalytic core"/>
    <property type="match status" value="1"/>
</dbReference>
<accession>A0A060JEE7</accession>
<organism evidence="3 4">
    <name type="scientific">Rhodoluna lacicola</name>
    <dbReference type="NCBI Taxonomy" id="529884"/>
    <lineage>
        <taxon>Bacteria</taxon>
        <taxon>Bacillati</taxon>
        <taxon>Actinomycetota</taxon>
        <taxon>Actinomycetes</taxon>
        <taxon>Micrococcales</taxon>
        <taxon>Microbacteriaceae</taxon>
        <taxon>Luna cluster</taxon>
        <taxon>Luna-1 subcluster</taxon>
        <taxon>Rhodoluna</taxon>
    </lineage>
</organism>
<dbReference type="InterPro" id="IPR013762">
    <property type="entry name" value="Integrase-like_cat_sf"/>
</dbReference>
<dbReference type="InterPro" id="IPR011010">
    <property type="entry name" value="DNA_brk_join_enz"/>
</dbReference>
<feature type="domain" description="Tyr recombinase" evidence="2">
    <location>
        <begin position="1"/>
        <end position="107"/>
    </location>
</feature>
<gene>
    <name evidence="3" type="ORF">Rhola_00003070</name>
</gene>
<proteinExistence type="predicted"/>
<dbReference type="PROSITE" id="PS51898">
    <property type="entry name" value="TYR_RECOMBINASE"/>
    <property type="match status" value="1"/>
</dbReference>
<reference evidence="3 4" key="1">
    <citation type="journal article" date="2014" name="Int. J. Syst. Evol. Microbiol.">
        <title>Rhodoluna lacicola gen. nov., sp. nov., a planktonic freshwater bacterium with stream-lined genome.</title>
        <authorList>
            <person name="Hahn M."/>
            <person name="Schmidt J."/>
            <person name="Taipale S.J."/>
            <person name="Doolittle W.F."/>
            <person name="Koll U."/>
        </authorList>
    </citation>
    <scope>NUCLEOTIDE SEQUENCE [LARGE SCALE GENOMIC DNA]</scope>
    <source>
        <strain evidence="3 4">MWH-Ta8</strain>
    </source>
</reference>
<dbReference type="eggNOG" id="COG0582">
    <property type="taxonomic scope" value="Bacteria"/>
</dbReference>
<dbReference type="GO" id="GO:0003677">
    <property type="term" value="F:DNA binding"/>
    <property type="evidence" value="ECO:0007669"/>
    <property type="project" value="InterPro"/>
</dbReference>